<reference evidence="2" key="1">
    <citation type="submission" date="2020-09" db="EMBL/GenBank/DDBJ databases">
        <title>New species isolated from human feces.</title>
        <authorList>
            <person name="Kitahara M."/>
            <person name="Shigeno Y."/>
            <person name="Shime M."/>
            <person name="Matsumoto Y."/>
            <person name="Nakamura S."/>
            <person name="Motooka D."/>
            <person name="Fukuoka S."/>
            <person name="Nishikawa H."/>
            <person name="Benno Y."/>
        </authorList>
    </citation>
    <scope>NUCLEOTIDE SEQUENCE</scope>
    <source>
        <strain evidence="2">MM50</strain>
    </source>
</reference>
<dbReference type="EMBL" id="AP023418">
    <property type="protein sequence ID" value="BCK81867.1"/>
    <property type="molecule type" value="Genomic_DNA"/>
</dbReference>
<keyword evidence="3" id="KW-1185">Reference proteome</keyword>
<dbReference type="RefSeq" id="WP_021858395.1">
    <property type="nucleotide sequence ID" value="NZ_AP023418.1"/>
</dbReference>
<dbReference type="InterPro" id="IPR004038">
    <property type="entry name" value="Ribosomal_eL8/eL30/eS12/Gad45"/>
</dbReference>
<dbReference type="Gene3D" id="3.30.1330.30">
    <property type="match status" value="1"/>
</dbReference>
<dbReference type="KEGG" id="vcop:MM50RIKEN_16300"/>
<proteinExistence type="predicted"/>
<protein>
    <recommendedName>
        <fullName evidence="1">Ribosomal protein eL8/eL30/eS12/Gadd45 domain-containing protein</fullName>
    </recommendedName>
</protein>
<dbReference type="InterPro" id="IPR029064">
    <property type="entry name" value="Ribosomal_eL30-like_sf"/>
</dbReference>
<dbReference type="AlphaFoldDB" id="A0A810Q6G2"/>
<dbReference type="Pfam" id="PF01248">
    <property type="entry name" value="Ribosomal_L7Ae"/>
    <property type="match status" value="1"/>
</dbReference>
<feature type="domain" description="Ribosomal protein eL8/eL30/eS12/Gadd45" evidence="1">
    <location>
        <begin position="11"/>
        <end position="78"/>
    </location>
</feature>
<organism evidence="2 3">
    <name type="scientific">Vescimonas coprocola</name>
    <dbReference type="NCBI Taxonomy" id="2714355"/>
    <lineage>
        <taxon>Bacteria</taxon>
        <taxon>Bacillati</taxon>
        <taxon>Bacillota</taxon>
        <taxon>Clostridia</taxon>
        <taxon>Eubacteriales</taxon>
        <taxon>Oscillospiraceae</taxon>
        <taxon>Vescimonas</taxon>
    </lineage>
</organism>
<dbReference type="SUPFAM" id="SSF55315">
    <property type="entry name" value="L30e-like"/>
    <property type="match status" value="1"/>
</dbReference>
<evidence type="ECO:0000259" key="1">
    <source>
        <dbReference type="Pfam" id="PF01248"/>
    </source>
</evidence>
<evidence type="ECO:0000313" key="3">
    <source>
        <dbReference type="Proteomes" id="UP000681035"/>
    </source>
</evidence>
<gene>
    <name evidence="2" type="ORF">MM50RIKEN_16300</name>
</gene>
<sequence>MLEELSCENRVVGLKQTRRLLAAGHAGRVFLAKDADPALVEPLLAACRAVGVPAVTEFTMSQLGRAAGIAVGTAAAAVPSR</sequence>
<evidence type="ECO:0000313" key="2">
    <source>
        <dbReference type="EMBL" id="BCK81867.1"/>
    </source>
</evidence>
<dbReference type="Proteomes" id="UP000681035">
    <property type="component" value="Chromosome"/>
</dbReference>
<name>A0A810Q6G2_9FIRM</name>
<accession>A0A810Q6G2</accession>